<organism evidence="2 3">
    <name type="scientific">Acaulospora morrowiae</name>
    <dbReference type="NCBI Taxonomy" id="94023"/>
    <lineage>
        <taxon>Eukaryota</taxon>
        <taxon>Fungi</taxon>
        <taxon>Fungi incertae sedis</taxon>
        <taxon>Mucoromycota</taxon>
        <taxon>Glomeromycotina</taxon>
        <taxon>Glomeromycetes</taxon>
        <taxon>Diversisporales</taxon>
        <taxon>Acaulosporaceae</taxon>
        <taxon>Acaulospora</taxon>
    </lineage>
</organism>
<keyword evidence="3" id="KW-1185">Reference proteome</keyword>
<name>A0A9N9EA67_9GLOM</name>
<dbReference type="Proteomes" id="UP000789342">
    <property type="component" value="Unassembled WGS sequence"/>
</dbReference>
<feature type="chain" id="PRO_5040345061" evidence="1">
    <location>
        <begin position="26"/>
        <end position="76"/>
    </location>
</feature>
<evidence type="ECO:0000313" key="2">
    <source>
        <dbReference type="EMBL" id="CAG8664165.1"/>
    </source>
</evidence>
<feature type="signal peptide" evidence="1">
    <location>
        <begin position="1"/>
        <end position="25"/>
    </location>
</feature>
<evidence type="ECO:0000313" key="3">
    <source>
        <dbReference type="Proteomes" id="UP000789342"/>
    </source>
</evidence>
<sequence length="76" mass="8845">MEKLKFRIETGLFLLKILLLRKIIFFPYHENPNCICYVLCIILSPPPKRTANPSPSAYENLNAYPFMDYSVGEDFS</sequence>
<accession>A0A9N9EA67</accession>
<dbReference type="EMBL" id="CAJVPV010011762">
    <property type="protein sequence ID" value="CAG8664165.1"/>
    <property type="molecule type" value="Genomic_DNA"/>
</dbReference>
<gene>
    <name evidence="2" type="ORF">AMORRO_LOCUS10540</name>
</gene>
<keyword evidence="1" id="KW-0732">Signal</keyword>
<reference evidence="2" key="1">
    <citation type="submission" date="2021-06" db="EMBL/GenBank/DDBJ databases">
        <authorList>
            <person name="Kallberg Y."/>
            <person name="Tangrot J."/>
            <person name="Rosling A."/>
        </authorList>
    </citation>
    <scope>NUCLEOTIDE SEQUENCE</scope>
    <source>
        <strain evidence="2">CL551</strain>
    </source>
</reference>
<protein>
    <submittedName>
        <fullName evidence="2">4045_t:CDS:1</fullName>
    </submittedName>
</protein>
<comment type="caution">
    <text evidence="2">The sequence shown here is derived from an EMBL/GenBank/DDBJ whole genome shotgun (WGS) entry which is preliminary data.</text>
</comment>
<evidence type="ECO:0000256" key="1">
    <source>
        <dbReference type="SAM" id="SignalP"/>
    </source>
</evidence>
<proteinExistence type="predicted"/>
<dbReference type="AlphaFoldDB" id="A0A9N9EA67"/>